<reference evidence="13" key="1">
    <citation type="journal article" date="2021" name="Elife">
        <title>Highly contiguous assemblies of 101 drosophilid genomes.</title>
        <authorList>
            <person name="Kim B.Y."/>
            <person name="Wang J.R."/>
            <person name="Miller D.E."/>
            <person name="Barmina O."/>
            <person name="Delaney E."/>
            <person name="Thompson A."/>
            <person name="Comeault A.A."/>
            <person name="Peede D."/>
            <person name="D'Agostino E.R."/>
            <person name="Pelaez J."/>
            <person name="Aguilar J.M."/>
            <person name="Haji D."/>
            <person name="Matsunaga T."/>
            <person name="Armstrong E.E."/>
            <person name="Zych M."/>
            <person name="Ogawa Y."/>
            <person name="Stamenkovic-Radak M."/>
            <person name="Jelic M."/>
            <person name="Veselinovic M.S."/>
            <person name="Tanaskovic M."/>
            <person name="Eric P."/>
            <person name="Gao J.J."/>
            <person name="Katoh T.K."/>
            <person name="Toda M.J."/>
            <person name="Watabe H."/>
            <person name="Watada M."/>
            <person name="Davis J.S."/>
            <person name="Moyle L.C."/>
            <person name="Manoli G."/>
            <person name="Bertolini E."/>
            <person name="Kostal V."/>
            <person name="Hawley R.S."/>
            <person name="Takahashi A."/>
            <person name="Jones C.D."/>
            <person name="Price D.K."/>
            <person name="Whiteman N."/>
            <person name="Kopp A."/>
            <person name="Matute D.R."/>
            <person name="Petrov D.A."/>
        </authorList>
    </citation>
    <scope>NUCLEOTIDE SEQUENCE [LARGE SCALE GENOMIC DNA]</scope>
</reference>
<evidence type="ECO:0000256" key="1">
    <source>
        <dbReference type="ARBA" id="ARBA00004123"/>
    </source>
</evidence>
<evidence type="ECO:0000256" key="2">
    <source>
        <dbReference type="ARBA" id="ARBA00004496"/>
    </source>
</evidence>
<dbReference type="EnsemblMetazoa" id="XM_017116248.2">
    <property type="protein sequence ID" value="XP_016971737.1"/>
    <property type="gene ID" value="LOC108039301"/>
</dbReference>
<dbReference type="Pfam" id="PF15264">
    <property type="entry name" value="TSSC4"/>
    <property type="match status" value="1"/>
</dbReference>
<protein>
    <recommendedName>
        <fullName evidence="9">U5 small nuclear ribonucleoprotein TSSC4</fullName>
    </recommendedName>
</protein>
<evidence type="ECO:0000256" key="3">
    <source>
        <dbReference type="ARBA" id="ARBA00010362"/>
    </source>
</evidence>
<keyword evidence="13" id="KW-1185">Reference proteome</keyword>
<reference evidence="14" key="2">
    <citation type="submission" date="2025-04" db="UniProtKB">
        <authorList>
            <consortium name="RefSeq"/>
        </authorList>
    </citation>
    <scope>IDENTIFICATION</scope>
</reference>
<evidence type="ECO:0000313" key="12">
    <source>
        <dbReference type="EnsemblMetazoa" id="XP_016971737.1"/>
    </source>
</evidence>
<dbReference type="GO" id="GO:0006397">
    <property type="term" value="P:mRNA processing"/>
    <property type="evidence" value="ECO:0007669"/>
    <property type="project" value="UniProtKB-KW"/>
</dbReference>
<keyword evidence="8" id="KW-0539">Nucleus</keyword>
<evidence type="ECO:0000256" key="5">
    <source>
        <dbReference type="ARBA" id="ARBA00022664"/>
    </source>
</evidence>
<feature type="region of interest" description="Disordered" evidence="11">
    <location>
        <begin position="38"/>
        <end position="82"/>
    </location>
</feature>
<evidence type="ECO:0000313" key="14">
    <source>
        <dbReference type="RefSeq" id="XP_016971737.1"/>
    </source>
</evidence>
<dbReference type="GO" id="GO:0005681">
    <property type="term" value="C:spliceosomal complex"/>
    <property type="evidence" value="ECO:0007669"/>
    <property type="project" value="UniProtKB-KW"/>
</dbReference>
<sequence length="235" mass="26500">MQEFSAKRDALFACLDDASKELRGTALDQSKAKSLTINALDRGNKSGNSSGSGQVMNYRDGRSIDVNLDPEDGRLRRMRGKESIFKKPELPIGRCLKPRKTPDYQVNPHKWKKYSLSDVDISDQSNSAAALSFLRQMDAQREAEGDDHKSHSSDGKIEFKKTSKLNRNLKKLQQEEVGDVELDKPKLRGSKLVMPEYVIGQKPQKQKKPKSKSNQNRASGKLQLSHLAEEEEQDE</sequence>
<comment type="subcellular location">
    <subcellularLocation>
        <location evidence="2">Cytoplasm</location>
    </subcellularLocation>
    <subcellularLocation>
        <location evidence="1">Nucleus</location>
    </subcellularLocation>
</comment>
<comment type="similarity">
    <text evidence="3">Belongs to the TSSC4 family.</text>
</comment>
<proteinExistence type="inferred from homology"/>
<dbReference type="Proteomes" id="UP001652680">
    <property type="component" value="Unassembled WGS sequence"/>
</dbReference>
<gene>
    <name evidence="14" type="primary">LOC108039301</name>
    <name evidence="12" type="synonym">108039301</name>
</gene>
<feature type="compositionally biased region" description="Basic and acidic residues" evidence="11">
    <location>
        <begin position="138"/>
        <end position="161"/>
    </location>
</feature>
<evidence type="ECO:0000256" key="10">
    <source>
        <dbReference type="ARBA" id="ARBA00045970"/>
    </source>
</evidence>
<keyword evidence="5" id="KW-0507">mRNA processing</keyword>
<comment type="function">
    <text evidence="10">Protein associated with the U5 snRNP, during its maturation and its post-splicing recycling and which is required for spliceosomal tri-snRNP complex assembly in the nucleus. Has a molecular sequestering activity and transiently hinders SNRNP200 binding sites for constitutive splicing factors that intervene later during the assembly of the spliceosome and splicing. Together with its molecular sequestering activity, may also function as a molecular adapter and placeholder, coordinating the assembly of the U5 snRNP and its association with the U4/U6 di-snRNP.</text>
</comment>
<dbReference type="PANTHER" id="PTHR13445:SF3">
    <property type="entry name" value="U5 SMALL NUCLEAR RIBONUCLEOPROTEIN TSSC4"/>
    <property type="match status" value="1"/>
</dbReference>
<dbReference type="InterPro" id="IPR029338">
    <property type="entry name" value="TSSC4"/>
</dbReference>
<dbReference type="AlphaFoldDB" id="A0A6P4E1F7"/>
<dbReference type="GO" id="GO:0008380">
    <property type="term" value="P:RNA splicing"/>
    <property type="evidence" value="ECO:0007669"/>
    <property type="project" value="UniProtKB-KW"/>
</dbReference>
<evidence type="ECO:0000313" key="13">
    <source>
        <dbReference type="Proteomes" id="UP001652680"/>
    </source>
</evidence>
<feature type="compositionally biased region" description="Basic and acidic residues" evidence="11">
    <location>
        <begin position="71"/>
        <end position="82"/>
    </location>
</feature>
<evidence type="ECO:0000256" key="7">
    <source>
        <dbReference type="ARBA" id="ARBA00023187"/>
    </source>
</evidence>
<reference evidence="12" key="3">
    <citation type="submission" date="2025-05" db="UniProtKB">
        <authorList>
            <consortium name="EnsemblMetazoa"/>
        </authorList>
    </citation>
    <scope>IDENTIFICATION</scope>
</reference>
<organism evidence="14">
    <name type="scientific">Drosophila rhopaloa</name>
    <name type="common">Fruit fly</name>
    <dbReference type="NCBI Taxonomy" id="1041015"/>
    <lineage>
        <taxon>Eukaryota</taxon>
        <taxon>Metazoa</taxon>
        <taxon>Ecdysozoa</taxon>
        <taxon>Arthropoda</taxon>
        <taxon>Hexapoda</taxon>
        <taxon>Insecta</taxon>
        <taxon>Pterygota</taxon>
        <taxon>Neoptera</taxon>
        <taxon>Endopterygota</taxon>
        <taxon>Diptera</taxon>
        <taxon>Brachycera</taxon>
        <taxon>Muscomorpha</taxon>
        <taxon>Ephydroidea</taxon>
        <taxon>Drosophilidae</taxon>
        <taxon>Drosophila</taxon>
        <taxon>Sophophora</taxon>
    </lineage>
</organism>
<keyword evidence="6" id="KW-0747">Spliceosome</keyword>
<keyword evidence="4" id="KW-0963">Cytoplasm</keyword>
<dbReference type="GeneID" id="108039301"/>
<dbReference type="OrthoDB" id="1906282at2759"/>
<feature type="region of interest" description="Disordered" evidence="11">
    <location>
        <begin position="132"/>
        <end position="235"/>
    </location>
</feature>
<dbReference type="RefSeq" id="XP_016971737.1">
    <property type="nucleotide sequence ID" value="XM_017116248.1"/>
</dbReference>
<name>A0A6P4E1F7_DRORH</name>
<dbReference type="GO" id="GO:0005737">
    <property type="term" value="C:cytoplasm"/>
    <property type="evidence" value="ECO:0007669"/>
    <property type="project" value="UniProtKB-SubCell"/>
</dbReference>
<accession>A0A6P4E1F7</accession>
<dbReference type="PANTHER" id="PTHR13445">
    <property type="entry name" value="TUMOR SUPPRESSING SUBTRANSFERABLE CANDIDATE 4 TSSC4"/>
    <property type="match status" value="1"/>
</dbReference>
<evidence type="ECO:0000256" key="9">
    <source>
        <dbReference type="ARBA" id="ARBA00035304"/>
    </source>
</evidence>
<keyword evidence="7" id="KW-0508">mRNA splicing</keyword>
<evidence type="ECO:0000256" key="11">
    <source>
        <dbReference type="SAM" id="MobiDB-lite"/>
    </source>
</evidence>
<evidence type="ECO:0000256" key="8">
    <source>
        <dbReference type="ARBA" id="ARBA00023242"/>
    </source>
</evidence>
<evidence type="ECO:0000256" key="6">
    <source>
        <dbReference type="ARBA" id="ARBA00022728"/>
    </source>
</evidence>
<evidence type="ECO:0000256" key="4">
    <source>
        <dbReference type="ARBA" id="ARBA00022490"/>
    </source>
</evidence>